<dbReference type="AlphaFoldDB" id="A0A1D1ULV9"/>
<evidence type="ECO:0000256" key="1">
    <source>
        <dbReference type="SAM" id="MobiDB-lite"/>
    </source>
</evidence>
<name>A0A1D1ULV9_RAMVA</name>
<evidence type="ECO:0000313" key="3">
    <source>
        <dbReference type="Proteomes" id="UP000186922"/>
    </source>
</evidence>
<accession>A0A1D1ULV9</accession>
<proteinExistence type="predicted"/>
<protein>
    <submittedName>
        <fullName evidence="2">Uncharacterized protein</fullName>
    </submittedName>
</protein>
<keyword evidence="3" id="KW-1185">Reference proteome</keyword>
<gene>
    <name evidence="2" type="primary">RvY_01297-1</name>
    <name evidence="2" type="synonym">RvY_01297.1</name>
    <name evidence="2" type="ORF">RvY_01297</name>
</gene>
<dbReference type="Proteomes" id="UP000186922">
    <property type="component" value="Unassembled WGS sequence"/>
</dbReference>
<reference evidence="2 3" key="1">
    <citation type="journal article" date="2016" name="Nat. Commun.">
        <title>Extremotolerant tardigrade genome and improved radiotolerance of human cultured cells by tardigrade-unique protein.</title>
        <authorList>
            <person name="Hashimoto T."/>
            <person name="Horikawa D.D."/>
            <person name="Saito Y."/>
            <person name="Kuwahara H."/>
            <person name="Kozuka-Hata H."/>
            <person name="Shin-I T."/>
            <person name="Minakuchi Y."/>
            <person name="Ohishi K."/>
            <person name="Motoyama A."/>
            <person name="Aizu T."/>
            <person name="Enomoto A."/>
            <person name="Kondo K."/>
            <person name="Tanaka S."/>
            <person name="Hara Y."/>
            <person name="Koshikawa S."/>
            <person name="Sagara H."/>
            <person name="Miura T."/>
            <person name="Yokobori S."/>
            <person name="Miyagawa K."/>
            <person name="Suzuki Y."/>
            <person name="Kubo T."/>
            <person name="Oyama M."/>
            <person name="Kohara Y."/>
            <person name="Fujiyama A."/>
            <person name="Arakawa K."/>
            <person name="Katayama T."/>
            <person name="Toyoda A."/>
            <person name="Kunieda T."/>
        </authorList>
    </citation>
    <scope>NUCLEOTIDE SEQUENCE [LARGE SCALE GENOMIC DNA]</scope>
    <source>
        <strain evidence="2 3">YOKOZUNA-1</strain>
    </source>
</reference>
<sequence length="118" mass="12595">MTNPTKNGQKRKSQTGPSSTKTKKQAIKERRTQPGTTVDLTGPAENSPPSPSPTTASDTSVGDPTVGAPTVKKKSRAGRPEDSPIWTFFRHDELEDKSVCLVEGCSTELKGMNTGIIP</sequence>
<dbReference type="EMBL" id="BDGG01000001">
    <property type="protein sequence ID" value="GAU88632.1"/>
    <property type="molecule type" value="Genomic_DNA"/>
</dbReference>
<comment type="caution">
    <text evidence="2">The sequence shown here is derived from an EMBL/GenBank/DDBJ whole genome shotgun (WGS) entry which is preliminary data.</text>
</comment>
<organism evidence="2 3">
    <name type="scientific">Ramazzottius varieornatus</name>
    <name type="common">Water bear</name>
    <name type="synonym">Tardigrade</name>
    <dbReference type="NCBI Taxonomy" id="947166"/>
    <lineage>
        <taxon>Eukaryota</taxon>
        <taxon>Metazoa</taxon>
        <taxon>Ecdysozoa</taxon>
        <taxon>Tardigrada</taxon>
        <taxon>Eutardigrada</taxon>
        <taxon>Parachela</taxon>
        <taxon>Hypsibioidea</taxon>
        <taxon>Ramazzottiidae</taxon>
        <taxon>Ramazzottius</taxon>
    </lineage>
</organism>
<feature type="region of interest" description="Disordered" evidence="1">
    <location>
        <begin position="1"/>
        <end position="84"/>
    </location>
</feature>
<evidence type="ECO:0000313" key="2">
    <source>
        <dbReference type="EMBL" id="GAU88632.1"/>
    </source>
</evidence>